<dbReference type="AlphaFoldDB" id="A0A918U8R7"/>
<gene>
    <name evidence="1" type="ORF">GCM10010358_74560</name>
</gene>
<proteinExistence type="predicted"/>
<sequence length="166" mass="18184">MNGIALTLRALHHGEGRLARHFVTVAQRHRTEHEVHHVAGDLAAWSREHVRRLADTAAGRGLDLGGPSGTSDASDDGILATLRRKTAELTGHRPEPALLLLRDLRELHLDATENSLHWEMLAQAAQASRDSALLGLASACHPQTLRQMRWTNTMIKTLSPQALTSP</sequence>
<name>A0A918U8R7_9ACTN</name>
<comment type="caution">
    <text evidence="1">The sequence shown here is derived from an EMBL/GenBank/DDBJ whole genome shotgun (WGS) entry which is preliminary data.</text>
</comment>
<protein>
    <submittedName>
        <fullName evidence="1">Uncharacterized protein</fullName>
    </submittedName>
</protein>
<dbReference type="Proteomes" id="UP000619244">
    <property type="component" value="Unassembled WGS sequence"/>
</dbReference>
<dbReference type="RefSeq" id="WP_190194717.1">
    <property type="nucleotide sequence ID" value="NZ_BMVU01000076.1"/>
</dbReference>
<evidence type="ECO:0000313" key="1">
    <source>
        <dbReference type="EMBL" id="GGY11191.1"/>
    </source>
</evidence>
<accession>A0A918U8R7</accession>
<reference evidence="1" key="1">
    <citation type="journal article" date="2014" name="Int. J. Syst. Evol. Microbiol.">
        <title>Complete genome sequence of Corynebacterium casei LMG S-19264T (=DSM 44701T), isolated from a smear-ripened cheese.</title>
        <authorList>
            <consortium name="US DOE Joint Genome Institute (JGI-PGF)"/>
            <person name="Walter F."/>
            <person name="Albersmeier A."/>
            <person name="Kalinowski J."/>
            <person name="Ruckert C."/>
        </authorList>
    </citation>
    <scope>NUCLEOTIDE SEQUENCE</scope>
    <source>
        <strain evidence="1">JCM 4790</strain>
    </source>
</reference>
<reference evidence="1" key="2">
    <citation type="submission" date="2020-09" db="EMBL/GenBank/DDBJ databases">
        <authorList>
            <person name="Sun Q."/>
            <person name="Ohkuma M."/>
        </authorList>
    </citation>
    <scope>NUCLEOTIDE SEQUENCE</scope>
    <source>
        <strain evidence="1">JCM 4790</strain>
    </source>
</reference>
<keyword evidence="2" id="KW-1185">Reference proteome</keyword>
<organism evidence="1 2">
    <name type="scientific">Streptomyces minutiscleroticus</name>
    <dbReference type="NCBI Taxonomy" id="68238"/>
    <lineage>
        <taxon>Bacteria</taxon>
        <taxon>Bacillati</taxon>
        <taxon>Actinomycetota</taxon>
        <taxon>Actinomycetes</taxon>
        <taxon>Kitasatosporales</taxon>
        <taxon>Streptomycetaceae</taxon>
        <taxon>Streptomyces</taxon>
    </lineage>
</organism>
<dbReference type="EMBL" id="BMVU01000076">
    <property type="protein sequence ID" value="GGY11191.1"/>
    <property type="molecule type" value="Genomic_DNA"/>
</dbReference>
<evidence type="ECO:0000313" key="2">
    <source>
        <dbReference type="Proteomes" id="UP000619244"/>
    </source>
</evidence>